<keyword evidence="4" id="KW-1185">Reference proteome</keyword>
<organism evidence="3 4">
    <name type="scientific">Halobaculum roseum</name>
    <dbReference type="NCBI Taxonomy" id="2175149"/>
    <lineage>
        <taxon>Archaea</taxon>
        <taxon>Methanobacteriati</taxon>
        <taxon>Methanobacteriota</taxon>
        <taxon>Stenosarchaea group</taxon>
        <taxon>Halobacteria</taxon>
        <taxon>Halobacteriales</taxon>
        <taxon>Haloferacaceae</taxon>
        <taxon>Halobaculum</taxon>
    </lineage>
</organism>
<sequence length="418" mass="40330">MFPLPAVVPPAGVLAAAPPAGTVLLAYTLAGCALGCCSGLVPGLHANNFAFLLAAAAPALDAPPVPLGCAMVAAGVVHTFLDIVPSLALGVPDAAMAAAALPGHRLVAEGRGREAMRLSAVGSGLALATALPAAAVVTAGMRVAYPYLRAWLPVVLAGVALLLVLTESNNRRRLAGALSFALATALGLVTLDAPTDPLVAAGGVLAPLFAGLFGVPVLVDALGGAGVPSQADARLGLSGRELTGAAAAGAGGGAAVGYLPGVSAGVAAVLALPATAGRDPAREYVVATSGANTATAVFALFAYWSFDATRSGVFVALDGAGVPAALPPLLSAVVVAGAVGTVAVVLVGDAALRVVGGLPHAPLVGGVIVGLALLSLAFAGPFGLGVLVAAAAVGFVPVRLGCRRVHLMGVLLGPLVIA</sequence>
<dbReference type="Pfam" id="PF01970">
    <property type="entry name" value="TctA"/>
    <property type="match status" value="1"/>
</dbReference>
<evidence type="ECO:0000256" key="1">
    <source>
        <dbReference type="SAM" id="Phobius"/>
    </source>
</evidence>
<feature type="transmembrane region" description="Helical" evidence="1">
    <location>
        <begin position="326"/>
        <end position="348"/>
    </location>
</feature>
<keyword evidence="1" id="KW-0812">Transmembrane</keyword>
<evidence type="ECO:0000313" key="4">
    <source>
        <dbReference type="Proteomes" id="UP001589595"/>
    </source>
</evidence>
<dbReference type="EMBL" id="JBHMAJ010000001">
    <property type="protein sequence ID" value="MFB9823270.1"/>
    <property type="molecule type" value="Genomic_DNA"/>
</dbReference>
<gene>
    <name evidence="3" type="ORF">ACFFOL_03590</name>
</gene>
<protein>
    <submittedName>
        <fullName evidence="3">Tripartite tricarboxylate transporter permease</fullName>
    </submittedName>
</protein>
<keyword evidence="1" id="KW-0472">Membrane</keyword>
<feature type="transmembrane region" description="Helical" evidence="1">
    <location>
        <begin position="360"/>
        <end position="378"/>
    </location>
</feature>
<keyword evidence="1" id="KW-1133">Transmembrane helix</keyword>
<accession>A0ABD5ML49</accession>
<feature type="transmembrane region" description="Helical" evidence="1">
    <location>
        <begin position="197"/>
        <end position="219"/>
    </location>
</feature>
<feature type="transmembrane region" description="Helical" evidence="1">
    <location>
        <begin position="20"/>
        <end position="42"/>
    </location>
</feature>
<dbReference type="AlphaFoldDB" id="A0ABD5ML49"/>
<dbReference type="PANTHER" id="PTHR42204">
    <property type="entry name" value="INTEGRAL MEMBRANE PROTEIN"/>
    <property type="match status" value="1"/>
</dbReference>
<dbReference type="InterPro" id="IPR002823">
    <property type="entry name" value="DUF112_TM"/>
</dbReference>
<dbReference type="GeneID" id="67209565"/>
<feature type="domain" description="DUF112" evidence="2">
    <location>
        <begin position="25"/>
        <end position="408"/>
    </location>
</feature>
<feature type="transmembrane region" description="Helical" evidence="1">
    <location>
        <begin position="174"/>
        <end position="191"/>
    </location>
</feature>
<dbReference type="PANTHER" id="PTHR42204:SF1">
    <property type="entry name" value="INTEGRAL MEMBRANE PROTEIN"/>
    <property type="match status" value="1"/>
</dbReference>
<comment type="caution">
    <text evidence="3">The sequence shown here is derived from an EMBL/GenBank/DDBJ whole genome shotgun (WGS) entry which is preliminary data.</text>
</comment>
<dbReference type="RefSeq" id="WP_390182293.1">
    <property type="nucleotide sequence ID" value="NZ_CP082286.1"/>
</dbReference>
<feature type="transmembrane region" description="Helical" evidence="1">
    <location>
        <begin position="115"/>
        <end position="141"/>
    </location>
</feature>
<name>A0ABD5ML49_9EURY</name>
<evidence type="ECO:0000259" key="2">
    <source>
        <dbReference type="Pfam" id="PF01970"/>
    </source>
</evidence>
<reference evidence="3" key="1">
    <citation type="submission" date="2024-09" db="EMBL/GenBank/DDBJ databases">
        <authorList>
            <person name="Sun Q."/>
        </authorList>
    </citation>
    <scope>NUCLEOTIDE SEQUENCE [LARGE SCALE GENOMIC DNA]</scope>
    <source>
        <strain evidence="3">JCM 31273</strain>
    </source>
</reference>
<feature type="transmembrane region" description="Helical" evidence="1">
    <location>
        <begin position="284"/>
        <end position="306"/>
    </location>
</feature>
<proteinExistence type="predicted"/>
<feature type="transmembrane region" description="Helical" evidence="1">
    <location>
        <begin position="147"/>
        <end position="165"/>
    </location>
</feature>
<evidence type="ECO:0000313" key="3">
    <source>
        <dbReference type="EMBL" id="MFB9823270.1"/>
    </source>
</evidence>
<dbReference type="Proteomes" id="UP001589595">
    <property type="component" value="Unassembled WGS sequence"/>
</dbReference>